<evidence type="ECO:0000313" key="3">
    <source>
        <dbReference type="Proteomes" id="UP000318431"/>
    </source>
</evidence>
<accession>A0A562QVS7</accession>
<proteinExistence type="predicted"/>
<dbReference type="AlphaFoldDB" id="A0A562QVS7"/>
<evidence type="ECO:0000256" key="1">
    <source>
        <dbReference type="SAM" id="SignalP"/>
    </source>
</evidence>
<sequence>MSKVLSPAAAPMFMVWGSISTAAVAGLPSMATSPNALLTAEGDMASVFNADDLQAIFAQPAP</sequence>
<reference evidence="2 3" key="1">
    <citation type="journal article" date="2015" name="Stand. Genomic Sci.">
        <title>Genomic Encyclopedia of Bacterial and Archaeal Type Strains, Phase III: the genomes of soil and plant-associated and newly described type strains.</title>
        <authorList>
            <person name="Whitman W.B."/>
            <person name="Woyke T."/>
            <person name="Klenk H.P."/>
            <person name="Zhou Y."/>
            <person name="Lilburn T.G."/>
            <person name="Beck B.J."/>
            <person name="De Vos P."/>
            <person name="Vandamme P."/>
            <person name="Eisen J.A."/>
            <person name="Garrity G."/>
            <person name="Hugenholtz P."/>
            <person name="Kyrpides N.C."/>
        </authorList>
    </citation>
    <scope>NUCLEOTIDE SEQUENCE [LARGE SCALE GENOMIC DNA]</scope>
    <source>
        <strain evidence="2 3">CGMCC 1.10822</strain>
    </source>
</reference>
<dbReference type="EMBL" id="VLLB01000013">
    <property type="protein sequence ID" value="TWI60938.1"/>
    <property type="molecule type" value="Genomic_DNA"/>
</dbReference>
<feature type="signal peptide" evidence="1">
    <location>
        <begin position="1"/>
        <end position="22"/>
    </location>
</feature>
<organism evidence="2 3">
    <name type="scientific">Pseudoduganella lurida</name>
    <dbReference type="NCBI Taxonomy" id="1036180"/>
    <lineage>
        <taxon>Bacteria</taxon>
        <taxon>Pseudomonadati</taxon>
        <taxon>Pseudomonadota</taxon>
        <taxon>Betaproteobacteria</taxon>
        <taxon>Burkholderiales</taxon>
        <taxon>Oxalobacteraceae</taxon>
        <taxon>Telluria group</taxon>
        <taxon>Pseudoduganella</taxon>
    </lineage>
</organism>
<keyword evidence="3" id="KW-1185">Reference proteome</keyword>
<protein>
    <submittedName>
        <fullName evidence="2">Uncharacterized protein</fullName>
    </submittedName>
</protein>
<comment type="caution">
    <text evidence="2">The sequence shown here is derived from an EMBL/GenBank/DDBJ whole genome shotgun (WGS) entry which is preliminary data.</text>
</comment>
<dbReference type="Proteomes" id="UP000318431">
    <property type="component" value="Unassembled WGS sequence"/>
</dbReference>
<feature type="chain" id="PRO_5021715824" evidence="1">
    <location>
        <begin position="23"/>
        <end position="62"/>
    </location>
</feature>
<name>A0A562QVS7_9BURK</name>
<keyword evidence="1" id="KW-0732">Signal</keyword>
<evidence type="ECO:0000313" key="2">
    <source>
        <dbReference type="EMBL" id="TWI60938.1"/>
    </source>
</evidence>
<gene>
    <name evidence="2" type="ORF">IP91_04903</name>
</gene>